<keyword evidence="2" id="KW-1185">Reference proteome</keyword>
<proteinExistence type="predicted"/>
<gene>
    <name evidence="1" type="ORF">SAMN05421881_100417</name>
</gene>
<dbReference type="AlphaFoldDB" id="A0A1H3D139"/>
<sequence>MTSLFNAALDHFQYACAIRKSSSLVIVVRKRILRWLTISANHRHVSAVTPRLCNTHSQCIELDEPCCVSMIVSAFVVLESRDIGIEQ</sequence>
<accession>A0A1H3D139</accession>
<organism evidence="1 2">
    <name type="scientific">Nitrosomonas halophila</name>
    <dbReference type="NCBI Taxonomy" id="44576"/>
    <lineage>
        <taxon>Bacteria</taxon>
        <taxon>Pseudomonadati</taxon>
        <taxon>Pseudomonadota</taxon>
        <taxon>Betaproteobacteria</taxon>
        <taxon>Nitrosomonadales</taxon>
        <taxon>Nitrosomonadaceae</taxon>
        <taxon>Nitrosomonas</taxon>
    </lineage>
</organism>
<reference evidence="1 2" key="1">
    <citation type="submission" date="2016-10" db="EMBL/GenBank/DDBJ databases">
        <authorList>
            <person name="de Groot N.N."/>
        </authorList>
    </citation>
    <scope>NUCLEOTIDE SEQUENCE [LARGE SCALE GENOMIC DNA]</scope>
    <source>
        <strain evidence="1 2">Nm1</strain>
    </source>
</reference>
<evidence type="ECO:0000313" key="1">
    <source>
        <dbReference type="EMBL" id="SDX59848.1"/>
    </source>
</evidence>
<evidence type="ECO:0000313" key="2">
    <source>
        <dbReference type="Proteomes" id="UP000198640"/>
    </source>
</evidence>
<name>A0A1H3D139_9PROT</name>
<dbReference type="Proteomes" id="UP000198640">
    <property type="component" value="Unassembled WGS sequence"/>
</dbReference>
<protein>
    <submittedName>
        <fullName evidence="1">Uncharacterized protein</fullName>
    </submittedName>
</protein>
<dbReference type="EMBL" id="FNOY01000004">
    <property type="protein sequence ID" value="SDX59848.1"/>
    <property type="molecule type" value="Genomic_DNA"/>
</dbReference>